<dbReference type="SUPFAM" id="SSF103088">
    <property type="entry name" value="OmpA-like"/>
    <property type="match status" value="1"/>
</dbReference>
<evidence type="ECO:0000313" key="4">
    <source>
        <dbReference type="Proteomes" id="UP000182660"/>
    </source>
</evidence>
<gene>
    <name evidence="3" type="ORF">MT2528_3230</name>
</gene>
<keyword evidence="1" id="KW-0472">Membrane</keyword>
<feature type="domain" description="OmpA-like" evidence="2">
    <location>
        <begin position="620"/>
        <end position="744"/>
    </location>
</feature>
<dbReference type="Proteomes" id="UP000182660">
    <property type="component" value="Unassembled WGS sequence"/>
</dbReference>
<evidence type="ECO:0000313" key="3">
    <source>
        <dbReference type="EMBL" id="SGY96588.1"/>
    </source>
</evidence>
<dbReference type="PANTHER" id="PTHR30329:SF21">
    <property type="entry name" value="LIPOPROTEIN YIAD-RELATED"/>
    <property type="match status" value="1"/>
</dbReference>
<comment type="caution">
    <text evidence="3">The sequence shown here is derived from an EMBL/GenBank/DDBJ whole genome shotgun (WGS) entry which is preliminary data.</text>
</comment>
<dbReference type="Pfam" id="PF00691">
    <property type="entry name" value="OmpA"/>
    <property type="match status" value="1"/>
</dbReference>
<organism evidence="3 4">
    <name type="scientific">Moritella viscosa</name>
    <dbReference type="NCBI Taxonomy" id="80854"/>
    <lineage>
        <taxon>Bacteria</taxon>
        <taxon>Pseudomonadati</taxon>
        <taxon>Pseudomonadota</taxon>
        <taxon>Gammaproteobacteria</taxon>
        <taxon>Alteromonadales</taxon>
        <taxon>Moritellaceae</taxon>
        <taxon>Moritella</taxon>
    </lineage>
</organism>
<dbReference type="RefSeq" id="WP_075472915.1">
    <property type="nucleotide sequence ID" value="NZ_CAWQZC010000060.1"/>
</dbReference>
<dbReference type="InterPro" id="IPR006665">
    <property type="entry name" value="OmpA-like"/>
</dbReference>
<protein>
    <recommendedName>
        <fullName evidence="2">OmpA-like domain-containing protein</fullName>
    </recommendedName>
</protein>
<evidence type="ECO:0000256" key="1">
    <source>
        <dbReference type="PROSITE-ProRule" id="PRU00473"/>
    </source>
</evidence>
<dbReference type="InterPro" id="IPR036737">
    <property type="entry name" value="OmpA-like_sf"/>
</dbReference>
<dbReference type="Gene3D" id="3.30.1330.60">
    <property type="entry name" value="OmpA-like domain"/>
    <property type="match status" value="1"/>
</dbReference>
<reference evidence="3 4" key="1">
    <citation type="submission" date="2016-11" db="EMBL/GenBank/DDBJ databases">
        <authorList>
            <person name="Klemetsen T."/>
        </authorList>
    </citation>
    <scope>NUCLEOTIDE SEQUENCE [LARGE SCALE GENOMIC DNA]</scope>
    <source>
        <strain evidence="3">MT 2528</strain>
    </source>
</reference>
<sequence>MATCGSAMKDLGQPVYLFGAMFNSELIQGEKTYFSLNEDKDHSKNTALKNVRPLPFIPVAVNIASKADSDEKPMLWGTNAKGRLYSLGVGTSCHQDANSHDILRQAAPLHSISGDYKLTFPPLSMLVELASSTASIGNICGKLKTMANKITDDDGGVYNSMTQNIAFATSTLDLSQLAPAYRAKPGELLTEAKQNYNDWLNNVNDIGEPLTGFLVPTFNFCGVVFSTPEYDGVEVTLLQFDADAENTEIEIAKSVATLSDNTDNKRPCALLQVDPETFVDGMYTLRIEFNRNQLKDMPDFLDDVANVKKEFDDEGGLFSVTYELREYISLSQVGAFGKLAVVCGDMISLEESLMNQFPEYMTGLQQYKQGNIDKLEAAGSTAEMSGAIWEIAKKSGLNIADTGLNIALDPDSKMDAMGALANTLWSQVDKKTLPDAMVSGLEFMFGISSTKAAFDELQKIRTANTLDKARMLGVGALLRSYVFDPKVFFDNVGNPIRNGEYGVLASRVPKSWFLNGVTGWRPALSSLGFTGLNAVSSFYAMADLADKNKQLELAEKLTKKRKAELNDVAHNYLKLIPLWNTQRKSGEDILQKLFDKVSGELISTNKATAEQVDMKDSASLFQDGRGAGLKLLFHFDARDSGDRKSVDFLDGLAEIMNENVNISVEIEGHADQNGTSDYNLILSNKRANFVANKLKGITQFDKRVHVAAYGESKVIAQACGDDINRDNPALKINRRVEVRIYVSELALRLPPSRSGFRAMELTRLGEISASNNEEALERELALALFESAIGVASFIPGLAVAARGMLLVKESTGLIKSASQVLDATLLDYYFKQSADRTSKISGLEKLAKQSNTMLRELAAINEQLGENNFTSIEALSKHLNSPNTAKELIKRYKMRALALNGLFTLIAQCATGEKGSFNDSLVAYDLNGYIKTYIEDDTWVLDSYDFDSLASVWLHQSAHDRNRKRRYEEEIKLYGKEQAELTMAKLDGHNTRFWTLFNGGRPKTMTRGAFNNAFPVQDKLFVRDDQNGLLDLVRDMTPFERKVEIDEIGFVRLLVADPKSLTTWVTYEKWQHHQRKSGGATTLSPLHRLKWQIVLWHTDDDDMNKRIFQSNISYRREIWFGDVSGPKFTTLFHPMALSEFSMDCDKSLATFFDLERNKTKSDEEQRLVATEFEPFYYWGEDMIKGVKPLVGESELNNYWQAANQKWLDDTIKKLFSDKEKLLTQYNASGGFKDMDYVFTLSGKHYDIDLSAHAVQNDNPFWSVAASSTLSVGLHTECQHKLTLPSGFGNEPRTLNERDLLVPEFVLANEVKKGAVEMIIEKPDATYVQVSSHHKSQFLPRFNGLVDNIPKLTNFNWSMASPFTVSVLFVSEKHNKSYYEGLGLDWKRVSTSLQLGMQGENNGFDVAFSSASAIKGPSYQAPMNYLGSLKKEKEWVLATDNGSTKLTQFETDSIAKINDDNNLSDKKEYVVYSVEFNLNYISLAGNPIKGLRPFGDILHKKDSLFKSDPNNSFRFGILRFLSIKQVNTATTGSLLDEYTIQLPNKGSLQSSPFSAEGKIGVKNVNKDLATKWKGLTEKEQNAALTEWITQPKHASLLEPLPMAMKTMASAEL</sequence>
<dbReference type="EMBL" id="FPLJ01000072">
    <property type="protein sequence ID" value="SGY96588.1"/>
    <property type="molecule type" value="Genomic_DNA"/>
</dbReference>
<dbReference type="PANTHER" id="PTHR30329">
    <property type="entry name" value="STATOR ELEMENT OF FLAGELLAR MOTOR COMPLEX"/>
    <property type="match status" value="1"/>
</dbReference>
<evidence type="ECO:0000259" key="2">
    <source>
        <dbReference type="PROSITE" id="PS51123"/>
    </source>
</evidence>
<keyword evidence="4" id="KW-1185">Reference proteome</keyword>
<dbReference type="CDD" id="cd07185">
    <property type="entry name" value="OmpA_C-like"/>
    <property type="match status" value="1"/>
</dbReference>
<name>A0ABY1HFU6_9GAMM</name>
<proteinExistence type="predicted"/>
<dbReference type="InterPro" id="IPR050330">
    <property type="entry name" value="Bact_OuterMem_StrucFunc"/>
</dbReference>
<dbReference type="PROSITE" id="PS51123">
    <property type="entry name" value="OMPA_2"/>
    <property type="match status" value="1"/>
</dbReference>
<dbReference type="GeneID" id="61297063"/>
<accession>A0ABY1HFU6</accession>